<dbReference type="Gene3D" id="3.30.70.1730">
    <property type="match status" value="1"/>
</dbReference>
<evidence type="ECO:0000313" key="7">
    <source>
        <dbReference type="Proteomes" id="UP000003162"/>
    </source>
</evidence>
<dbReference type="InterPro" id="IPR001790">
    <property type="entry name" value="Ribosomal_uL10"/>
</dbReference>
<dbReference type="PANTHER" id="PTHR11560">
    <property type="entry name" value="39S RIBOSOMAL PROTEIN L10, MITOCHONDRIAL"/>
    <property type="match status" value="1"/>
</dbReference>
<dbReference type="GO" id="GO:0070180">
    <property type="term" value="F:large ribosomal subunit rRNA binding"/>
    <property type="evidence" value="ECO:0007669"/>
    <property type="project" value="UniProtKB-UniRule"/>
</dbReference>
<evidence type="ECO:0000256" key="4">
    <source>
        <dbReference type="ARBA" id="ARBA00035202"/>
    </source>
</evidence>
<gene>
    <name evidence="5 6" type="primary">rplJ</name>
    <name evidence="6" type="ORF">PEPMIC_01201</name>
</gene>
<protein>
    <recommendedName>
        <fullName evidence="4 5">Large ribosomal subunit protein uL10</fullName>
    </recommendedName>
</protein>
<name>A8SM48_9FIRM</name>
<dbReference type="EMBL" id="ABEE02000017">
    <property type="protein sequence ID" value="EDP23397.1"/>
    <property type="molecule type" value="Genomic_DNA"/>
</dbReference>
<comment type="similarity">
    <text evidence="1 5">Belongs to the universal ribosomal protein uL10 family.</text>
</comment>
<evidence type="ECO:0000256" key="3">
    <source>
        <dbReference type="ARBA" id="ARBA00023274"/>
    </source>
</evidence>
<evidence type="ECO:0000313" key="6">
    <source>
        <dbReference type="EMBL" id="EDP23397.1"/>
    </source>
</evidence>
<reference evidence="6 7" key="1">
    <citation type="submission" date="2007-09" db="EMBL/GenBank/DDBJ databases">
        <title>Draft genome sequence of Peptostreptococcus micros (ATCC 33270).</title>
        <authorList>
            <person name="Sudarsanam P."/>
            <person name="Ley R."/>
            <person name="Guruge J."/>
            <person name="Turnbaugh P.J."/>
            <person name="Mahowald M."/>
            <person name="Liep D."/>
            <person name="Gordon J."/>
        </authorList>
    </citation>
    <scope>NUCLEOTIDE SEQUENCE [LARGE SCALE GENOMIC DNA]</scope>
    <source>
        <strain evidence="6 7">ATCC 33270</strain>
    </source>
</reference>
<comment type="function">
    <text evidence="5">Forms part of the ribosomal stalk, playing a central role in the interaction of the ribosome with GTP-bound translation factors.</text>
</comment>
<keyword evidence="5" id="KW-0694">RNA-binding</keyword>
<evidence type="ECO:0000256" key="5">
    <source>
        <dbReference type="HAMAP-Rule" id="MF_00362"/>
    </source>
</evidence>
<dbReference type="InterPro" id="IPR047865">
    <property type="entry name" value="Ribosomal_uL10_bac_type"/>
</dbReference>
<comment type="subunit">
    <text evidence="5">Part of the ribosomal stalk of the 50S ribosomal subunit. The N-terminus interacts with L11 and the large rRNA to form the base of the stalk. The C-terminus forms an elongated spine to which L12 dimers bind in a sequential fashion forming a multimeric L10(L12)X complex.</text>
</comment>
<dbReference type="eggNOG" id="COG0244">
    <property type="taxonomic scope" value="Bacteria"/>
</dbReference>
<accession>A8SM48</accession>
<dbReference type="AlphaFoldDB" id="A8SM48"/>
<dbReference type="GO" id="GO:0003735">
    <property type="term" value="F:structural constituent of ribosome"/>
    <property type="evidence" value="ECO:0007669"/>
    <property type="project" value="InterPro"/>
</dbReference>
<dbReference type="HOGENOM" id="CLU_092227_2_1_9"/>
<dbReference type="GO" id="GO:0015934">
    <property type="term" value="C:large ribosomal subunit"/>
    <property type="evidence" value="ECO:0007669"/>
    <property type="project" value="InterPro"/>
</dbReference>
<organism evidence="6 7">
    <name type="scientific">Parvimonas micra ATCC 33270</name>
    <dbReference type="NCBI Taxonomy" id="411465"/>
    <lineage>
        <taxon>Bacteria</taxon>
        <taxon>Bacillati</taxon>
        <taxon>Bacillota</taxon>
        <taxon>Tissierellia</taxon>
        <taxon>Tissierellales</taxon>
        <taxon>Peptoniphilaceae</taxon>
        <taxon>Parvimonas</taxon>
    </lineage>
</organism>
<proteinExistence type="inferred from homology"/>
<keyword evidence="3 5" id="KW-0687">Ribonucleoprotein</keyword>
<dbReference type="HAMAP" id="MF_00362">
    <property type="entry name" value="Ribosomal_uL10"/>
    <property type="match status" value="1"/>
</dbReference>
<comment type="caution">
    <text evidence="6">The sequence shown here is derived from an EMBL/GenBank/DDBJ whole genome shotgun (WGS) entry which is preliminary data.</text>
</comment>
<reference evidence="6 7" key="2">
    <citation type="submission" date="2007-09" db="EMBL/GenBank/DDBJ databases">
        <authorList>
            <person name="Fulton L."/>
            <person name="Clifton S."/>
            <person name="Fulton B."/>
            <person name="Xu J."/>
            <person name="Minx P."/>
            <person name="Pepin K.H."/>
            <person name="Johnson M."/>
            <person name="Thiruvilangam P."/>
            <person name="Bhonagiri V."/>
            <person name="Nash W.E."/>
            <person name="Mardis E.R."/>
            <person name="Wilson R.K."/>
        </authorList>
    </citation>
    <scope>NUCLEOTIDE SEQUENCE [LARGE SCALE GENOMIC DNA]</scope>
    <source>
        <strain evidence="6 7">ATCC 33270</strain>
    </source>
</reference>
<keyword evidence="5" id="KW-0699">rRNA-binding</keyword>
<dbReference type="SUPFAM" id="SSF160369">
    <property type="entry name" value="Ribosomal protein L10-like"/>
    <property type="match status" value="1"/>
</dbReference>
<dbReference type="GO" id="GO:0006412">
    <property type="term" value="P:translation"/>
    <property type="evidence" value="ECO:0007669"/>
    <property type="project" value="UniProtKB-UniRule"/>
</dbReference>
<evidence type="ECO:0000256" key="1">
    <source>
        <dbReference type="ARBA" id="ARBA00008889"/>
    </source>
</evidence>
<sequence length="172" mass="19193">MEVKKMKDSVLEQKQAVISEIREKIENSGSLVLVDYRGLTVEQVTDLRKKYREAGVQYKVYKNTMMKLAFKELGFEDFNQYLEGPSAVAFSGEDLTAAARITNEFAKSNEKLVIKAGILEGKILDTNGVKAVANIPSREVLIAKLLGSLKAPVSNFVYMLDALRKKKEEEAA</sequence>
<dbReference type="InterPro" id="IPR002363">
    <property type="entry name" value="Ribosomal_uL10_CS_bac"/>
</dbReference>
<dbReference type="CDD" id="cd05797">
    <property type="entry name" value="Ribosomal_L10"/>
    <property type="match status" value="1"/>
</dbReference>
<keyword evidence="2 5" id="KW-0689">Ribosomal protein</keyword>
<dbReference type="Gene3D" id="6.10.250.290">
    <property type="match status" value="1"/>
</dbReference>
<dbReference type="PROSITE" id="PS01109">
    <property type="entry name" value="RIBOSOMAL_L10"/>
    <property type="match status" value="1"/>
</dbReference>
<dbReference type="InterPro" id="IPR043141">
    <property type="entry name" value="Ribosomal_uL10-like_sf"/>
</dbReference>
<dbReference type="InterPro" id="IPR022973">
    <property type="entry name" value="Ribosomal_uL10_bac"/>
</dbReference>
<dbReference type="Proteomes" id="UP000003162">
    <property type="component" value="Unassembled WGS sequence"/>
</dbReference>
<dbReference type="Pfam" id="PF00466">
    <property type="entry name" value="Ribosomal_L10"/>
    <property type="match status" value="1"/>
</dbReference>
<dbReference type="NCBIfam" id="NF000955">
    <property type="entry name" value="PRK00099.1-1"/>
    <property type="match status" value="1"/>
</dbReference>
<evidence type="ECO:0000256" key="2">
    <source>
        <dbReference type="ARBA" id="ARBA00022980"/>
    </source>
</evidence>